<dbReference type="PANTHER" id="PTHR42080:SF1">
    <property type="entry name" value="SRR1-LIKE DOMAIN-CONTAINING PROTEIN"/>
    <property type="match status" value="1"/>
</dbReference>
<evidence type="ECO:0000313" key="4">
    <source>
        <dbReference type="EMBL" id="TWU71332.1"/>
    </source>
</evidence>
<comment type="caution">
    <text evidence="3">The sequence shown here is derived from an EMBL/GenBank/DDBJ whole genome shotgun (WGS) entry which is preliminary data.</text>
</comment>
<dbReference type="OMA" id="TTSIYWK"/>
<dbReference type="Pfam" id="PF07985">
    <property type="entry name" value="SRR1"/>
    <property type="match status" value="1"/>
</dbReference>
<reference evidence="4" key="3">
    <citation type="journal article" date="2019" name="Microbiol. Resour. Announc.">
        <title>Genome Sequence of Metarhizium rileyi, a Microbial Control Agent for Lepidoptera.</title>
        <authorList>
            <person name="Binneck E."/>
            <person name="Lastra C.C.L."/>
            <person name="Sosa-Gomez D.R."/>
        </authorList>
    </citation>
    <scope>NUCLEOTIDE SEQUENCE</scope>
    <source>
        <strain evidence="4">Cep018-CH2</strain>
    </source>
</reference>
<sequence length="202" mass="22230">MSPNDQEWTFPKPRKTRKHPAAAAATAAPIAAPHRTAPPAPASALKAEYLSIKRAWTPSPCCTSLRSLIASQGRVLAPVTNAICLGLGTFDPHDGSWEAKRRTYRQFIAFLTIVEELGAERPEKLANAEIQCIFQEPLFTDAERTFLVDMGHRVVDHPVACRAVTSDSLLYGVHLYRDLYQEALGAALPAMFVGTDWDTWDG</sequence>
<dbReference type="OrthoDB" id="5318346at2759"/>
<evidence type="ECO:0000313" key="6">
    <source>
        <dbReference type="Proteomes" id="UP000317257"/>
    </source>
</evidence>
<evidence type="ECO:0000313" key="5">
    <source>
        <dbReference type="Proteomes" id="UP000243498"/>
    </source>
</evidence>
<feature type="region of interest" description="Disordered" evidence="1">
    <location>
        <begin position="1"/>
        <end position="39"/>
    </location>
</feature>
<organism evidence="3 5">
    <name type="scientific">Metarhizium rileyi (strain RCEF 4871)</name>
    <name type="common">Nomuraea rileyi</name>
    <dbReference type="NCBI Taxonomy" id="1649241"/>
    <lineage>
        <taxon>Eukaryota</taxon>
        <taxon>Fungi</taxon>
        <taxon>Dikarya</taxon>
        <taxon>Ascomycota</taxon>
        <taxon>Pezizomycotina</taxon>
        <taxon>Sordariomycetes</taxon>
        <taxon>Hypocreomycetidae</taxon>
        <taxon>Hypocreales</taxon>
        <taxon>Clavicipitaceae</taxon>
        <taxon>Metarhizium</taxon>
    </lineage>
</organism>
<evidence type="ECO:0000259" key="2">
    <source>
        <dbReference type="Pfam" id="PF07985"/>
    </source>
</evidence>
<dbReference type="Proteomes" id="UP000317257">
    <property type="component" value="Unassembled WGS sequence"/>
</dbReference>
<dbReference type="PANTHER" id="PTHR42080">
    <property type="entry name" value="SRR1 DOMAIN-CONTAINING PROTEIN"/>
    <property type="match status" value="1"/>
</dbReference>
<evidence type="ECO:0000313" key="3">
    <source>
        <dbReference type="EMBL" id="OAA35180.1"/>
    </source>
</evidence>
<accession>A0A5C6G0R0</accession>
<dbReference type="InterPro" id="IPR012942">
    <property type="entry name" value="SRR1-like"/>
</dbReference>
<name>A0A166WWS5_METRR</name>
<feature type="compositionally biased region" description="Low complexity" evidence="1">
    <location>
        <begin position="21"/>
        <end position="35"/>
    </location>
</feature>
<reference evidence="6" key="2">
    <citation type="submission" date="2018-12" db="EMBL/GenBank/DDBJ databases">
        <title>The complete genome of Metarhizium rileyi, a key fungal pathogen of Lepidoptera.</title>
        <authorList>
            <person name="Binneck E."/>
            <person name="Lastra C.C.L."/>
            <person name="Sosa-Gomez D.R."/>
        </authorList>
    </citation>
    <scope>NUCLEOTIDE SEQUENCE [LARGE SCALE GENOMIC DNA]</scope>
    <source>
        <strain evidence="6">Cep018-CH2</strain>
    </source>
</reference>
<evidence type="ECO:0000256" key="1">
    <source>
        <dbReference type="SAM" id="MobiDB-lite"/>
    </source>
</evidence>
<gene>
    <name evidence="4" type="ORF">ED733_001616</name>
    <name evidence="3" type="ORF">NOR_08103</name>
</gene>
<protein>
    <recommendedName>
        <fullName evidence="2">SRR1-like domain-containing protein</fullName>
    </recommendedName>
</protein>
<proteinExistence type="predicted"/>
<dbReference type="AlphaFoldDB" id="A0A166WWS5"/>
<dbReference type="STRING" id="1081105.A0A166WWS5"/>
<dbReference type="EMBL" id="AZHC01000044">
    <property type="protein sequence ID" value="OAA35180.1"/>
    <property type="molecule type" value="Genomic_DNA"/>
</dbReference>
<keyword evidence="5" id="KW-1185">Reference proteome</keyword>
<dbReference type="Proteomes" id="UP000243498">
    <property type="component" value="Unassembled WGS sequence"/>
</dbReference>
<dbReference type="EMBL" id="SBHS01000047">
    <property type="protein sequence ID" value="TWU71332.1"/>
    <property type="molecule type" value="Genomic_DNA"/>
</dbReference>
<reference evidence="3 5" key="1">
    <citation type="journal article" date="2016" name="Genome Biol. Evol.">
        <title>Divergent and convergent evolution of fungal pathogenicity.</title>
        <authorList>
            <person name="Shang Y."/>
            <person name="Xiao G."/>
            <person name="Zheng P."/>
            <person name="Cen K."/>
            <person name="Zhan S."/>
            <person name="Wang C."/>
        </authorList>
    </citation>
    <scope>NUCLEOTIDE SEQUENCE [LARGE SCALE GENOMIC DNA]</scope>
    <source>
        <strain evidence="3 5">RCEF 4871</strain>
    </source>
</reference>
<feature type="domain" description="SRR1-like" evidence="2">
    <location>
        <begin position="77"/>
        <end position="201"/>
    </location>
</feature>
<accession>A0A166WWS5</accession>